<feature type="compositionally biased region" description="Polar residues" evidence="1">
    <location>
        <begin position="21"/>
        <end position="32"/>
    </location>
</feature>
<reference evidence="2 3" key="1">
    <citation type="journal article" date="2015" name="Genome Biol. Evol.">
        <title>Phylogenomic analyses indicate that early fungi evolved digesting cell walls of algal ancestors of land plants.</title>
        <authorList>
            <person name="Chang Y."/>
            <person name="Wang S."/>
            <person name="Sekimoto S."/>
            <person name="Aerts A.L."/>
            <person name="Choi C."/>
            <person name="Clum A."/>
            <person name="LaButti K.M."/>
            <person name="Lindquist E.A."/>
            <person name="Yee Ngan C."/>
            <person name="Ohm R.A."/>
            <person name="Salamov A.A."/>
            <person name="Grigoriev I.V."/>
            <person name="Spatafora J.W."/>
            <person name="Berbee M.L."/>
        </authorList>
    </citation>
    <scope>NUCLEOTIDE SEQUENCE [LARGE SCALE GENOMIC DNA]</scope>
    <source>
        <strain evidence="2 3">NRRL 28638</strain>
    </source>
</reference>
<protein>
    <submittedName>
        <fullName evidence="2">Uncharacterized protein</fullName>
    </submittedName>
</protein>
<dbReference type="AlphaFoldDB" id="A0A137PG31"/>
<name>A0A137PG31_CONC2</name>
<evidence type="ECO:0000313" key="2">
    <source>
        <dbReference type="EMBL" id="KXN73959.1"/>
    </source>
</evidence>
<evidence type="ECO:0000256" key="1">
    <source>
        <dbReference type="SAM" id="MobiDB-lite"/>
    </source>
</evidence>
<accession>A0A137PG31</accession>
<sequence length="225" mass="25541">MSCSITSNSNTKIIKTPPASSPSSISQEKLGSNLRTTENRLQSLEHLMTLVGNHLTKINWNLSDQQAAFVFKHLEETKALKHRKGDKTASEAHKMHRLALIEAMKYWKNQFSLFPSLDPGTSSGKIMEKIYKGYFTEFDPYHVWLTPNQFFNTVVANKPHSLLGPAATTLILRILSLTATKDKQSVESLYQQCMHITQSNIPTIYSHPSTDNTLALTIQWHQEWL</sequence>
<dbReference type="EMBL" id="KQ964429">
    <property type="protein sequence ID" value="KXN73959.1"/>
    <property type="molecule type" value="Genomic_DNA"/>
</dbReference>
<proteinExistence type="predicted"/>
<gene>
    <name evidence="2" type="ORF">CONCODRAFT_3031</name>
</gene>
<organism evidence="2 3">
    <name type="scientific">Conidiobolus coronatus (strain ATCC 28846 / CBS 209.66 / NRRL 28638)</name>
    <name type="common">Delacroixia coronata</name>
    <dbReference type="NCBI Taxonomy" id="796925"/>
    <lineage>
        <taxon>Eukaryota</taxon>
        <taxon>Fungi</taxon>
        <taxon>Fungi incertae sedis</taxon>
        <taxon>Zoopagomycota</taxon>
        <taxon>Entomophthoromycotina</taxon>
        <taxon>Entomophthoromycetes</taxon>
        <taxon>Entomophthorales</taxon>
        <taxon>Ancylistaceae</taxon>
        <taxon>Conidiobolus</taxon>
    </lineage>
</organism>
<evidence type="ECO:0000313" key="3">
    <source>
        <dbReference type="Proteomes" id="UP000070444"/>
    </source>
</evidence>
<dbReference type="Proteomes" id="UP000070444">
    <property type="component" value="Unassembled WGS sequence"/>
</dbReference>
<feature type="compositionally biased region" description="Polar residues" evidence="1">
    <location>
        <begin position="1"/>
        <end position="13"/>
    </location>
</feature>
<keyword evidence="3" id="KW-1185">Reference proteome</keyword>
<feature type="region of interest" description="Disordered" evidence="1">
    <location>
        <begin position="1"/>
        <end position="32"/>
    </location>
</feature>